<proteinExistence type="predicted"/>
<comment type="caution">
    <text evidence="1">The sequence shown here is derived from an EMBL/GenBank/DDBJ whole genome shotgun (WGS) entry which is preliminary data.</text>
</comment>
<protein>
    <submittedName>
        <fullName evidence="1">Uncharacterized protein</fullName>
    </submittedName>
</protein>
<accession>A0A2P8FTF6</accession>
<dbReference type="Proteomes" id="UP000240978">
    <property type="component" value="Unassembled WGS sequence"/>
</dbReference>
<dbReference type="AlphaFoldDB" id="A0A2P8FTF6"/>
<gene>
    <name evidence="1" type="ORF">CLV42_114151</name>
</gene>
<keyword evidence="2" id="KW-1185">Reference proteome</keyword>
<sequence length="41" mass="5219">MDLSTITWNFSTKVEFFRPFFFYLPERFYIVEQTFKIIYPR</sequence>
<dbReference type="EMBL" id="PYGK01000014">
    <property type="protein sequence ID" value="PSL25002.1"/>
    <property type="molecule type" value="Genomic_DNA"/>
</dbReference>
<evidence type="ECO:0000313" key="1">
    <source>
        <dbReference type="EMBL" id="PSL25002.1"/>
    </source>
</evidence>
<name>A0A2P8FTF6_9BACT</name>
<organism evidence="1 2">
    <name type="scientific">Chitinophaga ginsengisoli</name>
    <dbReference type="NCBI Taxonomy" id="363837"/>
    <lineage>
        <taxon>Bacteria</taxon>
        <taxon>Pseudomonadati</taxon>
        <taxon>Bacteroidota</taxon>
        <taxon>Chitinophagia</taxon>
        <taxon>Chitinophagales</taxon>
        <taxon>Chitinophagaceae</taxon>
        <taxon>Chitinophaga</taxon>
    </lineage>
</organism>
<reference evidence="1 2" key="1">
    <citation type="submission" date="2018-03" db="EMBL/GenBank/DDBJ databases">
        <title>Genomic Encyclopedia of Archaeal and Bacterial Type Strains, Phase II (KMG-II): from individual species to whole genera.</title>
        <authorList>
            <person name="Goeker M."/>
        </authorList>
    </citation>
    <scope>NUCLEOTIDE SEQUENCE [LARGE SCALE GENOMIC DNA]</scope>
    <source>
        <strain evidence="1 2">DSM 18107</strain>
    </source>
</reference>
<evidence type="ECO:0000313" key="2">
    <source>
        <dbReference type="Proteomes" id="UP000240978"/>
    </source>
</evidence>